<reference evidence="3" key="1">
    <citation type="submission" date="2020-10" db="EMBL/GenBank/DDBJ databases">
        <authorList>
            <person name="Castelo-Branco R."/>
            <person name="Eusebio N."/>
            <person name="Adriana R."/>
            <person name="Vieira A."/>
            <person name="Brugerolle De Fraissinette N."/>
            <person name="Rezende De Castro R."/>
            <person name="Schneider M.P."/>
            <person name="Vasconcelos V."/>
            <person name="Leao P.N."/>
        </authorList>
    </citation>
    <scope>NUCLEOTIDE SEQUENCE</scope>
    <source>
        <strain evidence="3">LEGE 07157</strain>
    </source>
</reference>
<dbReference type="AlphaFoldDB" id="A0A8J7AXJ1"/>
<dbReference type="EMBL" id="JADEWZ010000006">
    <property type="protein sequence ID" value="MBE9115422.1"/>
    <property type="molecule type" value="Genomic_DNA"/>
</dbReference>
<protein>
    <submittedName>
        <fullName evidence="3">Ferrous iron transport protein A</fullName>
    </submittedName>
</protein>
<evidence type="ECO:0000256" key="1">
    <source>
        <dbReference type="ARBA" id="ARBA00023004"/>
    </source>
</evidence>
<dbReference type="SUPFAM" id="SSF50037">
    <property type="entry name" value="C-terminal domain of transcriptional repressors"/>
    <property type="match status" value="1"/>
</dbReference>
<dbReference type="InterPro" id="IPR052713">
    <property type="entry name" value="FeoA"/>
</dbReference>
<proteinExistence type="predicted"/>
<feature type="domain" description="Ferrous iron transporter FeoA-like" evidence="2">
    <location>
        <begin position="7"/>
        <end position="80"/>
    </location>
</feature>
<organism evidence="3 4">
    <name type="scientific">Lusitaniella coriacea LEGE 07157</name>
    <dbReference type="NCBI Taxonomy" id="945747"/>
    <lineage>
        <taxon>Bacteria</taxon>
        <taxon>Bacillati</taxon>
        <taxon>Cyanobacteriota</taxon>
        <taxon>Cyanophyceae</taxon>
        <taxon>Spirulinales</taxon>
        <taxon>Lusitaniellaceae</taxon>
        <taxon>Lusitaniella</taxon>
    </lineage>
</organism>
<evidence type="ECO:0000313" key="3">
    <source>
        <dbReference type="EMBL" id="MBE9115422.1"/>
    </source>
</evidence>
<gene>
    <name evidence="3" type="ORF">IQ249_05860</name>
</gene>
<dbReference type="PANTHER" id="PTHR42954:SF2">
    <property type="entry name" value="FE(2+) TRANSPORT PROTEIN A"/>
    <property type="match status" value="1"/>
</dbReference>
<dbReference type="InterPro" id="IPR008988">
    <property type="entry name" value="Transcriptional_repressor_C"/>
</dbReference>
<accession>A0A8J7AXJ1</accession>
<dbReference type="Pfam" id="PF04023">
    <property type="entry name" value="FeoA"/>
    <property type="match status" value="1"/>
</dbReference>
<keyword evidence="4" id="KW-1185">Reference proteome</keyword>
<dbReference type="Gene3D" id="2.30.30.90">
    <property type="match status" value="1"/>
</dbReference>
<dbReference type="Proteomes" id="UP000654482">
    <property type="component" value="Unassembled WGS sequence"/>
</dbReference>
<keyword evidence="1" id="KW-0408">Iron</keyword>
<dbReference type="SMART" id="SM00899">
    <property type="entry name" value="FeoA"/>
    <property type="match status" value="1"/>
</dbReference>
<comment type="caution">
    <text evidence="3">The sequence shown here is derived from an EMBL/GenBank/DDBJ whole genome shotgun (WGS) entry which is preliminary data.</text>
</comment>
<sequence length="85" mass="9266">MEAETIGHLKSMAVGTVGRVVGYDKALSGYRGRLLSMGLLPGTEFMLLRVASLDDTIDILVSDRYLRLRKPEADALVVEEAIDGE</sequence>
<name>A0A8J7AXJ1_9CYAN</name>
<dbReference type="InterPro" id="IPR007167">
    <property type="entry name" value="Fe-transptr_FeoA-like"/>
</dbReference>
<dbReference type="PANTHER" id="PTHR42954">
    <property type="entry name" value="FE(2+) TRANSPORT PROTEIN A"/>
    <property type="match status" value="1"/>
</dbReference>
<evidence type="ECO:0000313" key="4">
    <source>
        <dbReference type="Proteomes" id="UP000654482"/>
    </source>
</evidence>
<dbReference type="InterPro" id="IPR038157">
    <property type="entry name" value="FeoA_core_dom"/>
</dbReference>
<dbReference type="GO" id="GO:0046914">
    <property type="term" value="F:transition metal ion binding"/>
    <property type="evidence" value="ECO:0007669"/>
    <property type="project" value="InterPro"/>
</dbReference>
<evidence type="ECO:0000259" key="2">
    <source>
        <dbReference type="SMART" id="SM00899"/>
    </source>
</evidence>